<feature type="domain" description="Peptidase S1" evidence="2">
    <location>
        <begin position="34"/>
        <end position="171"/>
    </location>
</feature>
<dbReference type="PROSITE" id="PS00134">
    <property type="entry name" value="TRYPSIN_HIS"/>
    <property type="match status" value="1"/>
</dbReference>
<dbReference type="InterPro" id="IPR001254">
    <property type="entry name" value="Trypsin_dom"/>
</dbReference>
<protein>
    <recommendedName>
        <fullName evidence="2">Peptidase S1 domain-containing protein</fullName>
    </recommendedName>
</protein>
<name>A0ABN8S7Q2_9CNID</name>
<dbReference type="SMART" id="SM00020">
    <property type="entry name" value="Tryp_SPc"/>
    <property type="match status" value="1"/>
</dbReference>
<sequence>MRSVLSFTVRIISVARFLAESTVIKERSKKLPRIVGGEEASPNCWRWQVSIQAKKPVRFDRRRHICGGTLINKEWVLSAAHCFISEEALNKTKKYNATVIAVLGAHDWMNSGQKFEITNYSHPLYNDSLSINDISLLKLRPRLKNFTRKIRNISLSSQDSRVGLGTECWITESKQRSKFWLTWLKGFLYKLFQSLYAAKETDRQILNGSIYYINI</sequence>
<dbReference type="InterPro" id="IPR018114">
    <property type="entry name" value="TRYPSIN_HIS"/>
</dbReference>
<feature type="non-terminal residue" evidence="3">
    <location>
        <position position="215"/>
    </location>
</feature>
<organism evidence="3 4">
    <name type="scientific">Porites evermanni</name>
    <dbReference type="NCBI Taxonomy" id="104178"/>
    <lineage>
        <taxon>Eukaryota</taxon>
        <taxon>Metazoa</taxon>
        <taxon>Cnidaria</taxon>
        <taxon>Anthozoa</taxon>
        <taxon>Hexacorallia</taxon>
        <taxon>Scleractinia</taxon>
        <taxon>Fungiina</taxon>
        <taxon>Poritidae</taxon>
        <taxon>Porites</taxon>
    </lineage>
</organism>
<keyword evidence="4" id="KW-1185">Reference proteome</keyword>
<dbReference type="EMBL" id="CALNXI010002386">
    <property type="protein sequence ID" value="CAH3187045.1"/>
    <property type="molecule type" value="Genomic_DNA"/>
</dbReference>
<dbReference type="InterPro" id="IPR001314">
    <property type="entry name" value="Peptidase_S1A"/>
</dbReference>
<dbReference type="InterPro" id="IPR009003">
    <property type="entry name" value="Peptidase_S1_PA"/>
</dbReference>
<accession>A0ABN8S7Q2</accession>
<evidence type="ECO:0000313" key="4">
    <source>
        <dbReference type="Proteomes" id="UP001159427"/>
    </source>
</evidence>
<dbReference type="SUPFAM" id="SSF50494">
    <property type="entry name" value="Trypsin-like serine proteases"/>
    <property type="match status" value="1"/>
</dbReference>
<dbReference type="PROSITE" id="PS50240">
    <property type="entry name" value="TRYPSIN_DOM"/>
    <property type="match status" value="1"/>
</dbReference>
<dbReference type="PRINTS" id="PR00722">
    <property type="entry name" value="CHYMOTRYPSIN"/>
</dbReference>
<dbReference type="Proteomes" id="UP001159427">
    <property type="component" value="Unassembled WGS sequence"/>
</dbReference>
<keyword evidence="1" id="KW-1015">Disulfide bond</keyword>
<dbReference type="PANTHER" id="PTHR24252:SF7">
    <property type="entry name" value="HYALIN"/>
    <property type="match status" value="1"/>
</dbReference>
<reference evidence="3 4" key="1">
    <citation type="submission" date="2022-05" db="EMBL/GenBank/DDBJ databases">
        <authorList>
            <consortium name="Genoscope - CEA"/>
            <person name="William W."/>
        </authorList>
    </citation>
    <scope>NUCLEOTIDE SEQUENCE [LARGE SCALE GENOMIC DNA]</scope>
</reference>
<dbReference type="Pfam" id="PF00089">
    <property type="entry name" value="Trypsin"/>
    <property type="match status" value="1"/>
</dbReference>
<gene>
    <name evidence="3" type="ORF">PEVE_00017289</name>
</gene>
<evidence type="ECO:0000313" key="3">
    <source>
        <dbReference type="EMBL" id="CAH3187045.1"/>
    </source>
</evidence>
<dbReference type="CDD" id="cd00190">
    <property type="entry name" value="Tryp_SPc"/>
    <property type="match status" value="1"/>
</dbReference>
<dbReference type="PANTHER" id="PTHR24252">
    <property type="entry name" value="ACROSIN-RELATED"/>
    <property type="match status" value="1"/>
</dbReference>
<evidence type="ECO:0000259" key="2">
    <source>
        <dbReference type="PROSITE" id="PS50240"/>
    </source>
</evidence>
<evidence type="ECO:0000256" key="1">
    <source>
        <dbReference type="ARBA" id="ARBA00023157"/>
    </source>
</evidence>
<proteinExistence type="predicted"/>
<dbReference type="Gene3D" id="2.40.10.10">
    <property type="entry name" value="Trypsin-like serine proteases"/>
    <property type="match status" value="1"/>
</dbReference>
<dbReference type="InterPro" id="IPR043504">
    <property type="entry name" value="Peptidase_S1_PA_chymotrypsin"/>
</dbReference>
<comment type="caution">
    <text evidence="3">The sequence shown here is derived from an EMBL/GenBank/DDBJ whole genome shotgun (WGS) entry which is preliminary data.</text>
</comment>